<comment type="caution">
    <text evidence="3">The sequence shown here is derived from an EMBL/GenBank/DDBJ whole genome shotgun (WGS) entry which is preliminary data.</text>
</comment>
<feature type="domain" description="N-terminal" evidence="2">
    <location>
        <begin position="55"/>
        <end position="115"/>
    </location>
</feature>
<dbReference type="AlphaFoldDB" id="A0A926DBN6"/>
<dbReference type="Pfam" id="PF08401">
    <property type="entry name" value="ArdcN"/>
    <property type="match status" value="1"/>
</dbReference>
<keyword evidence="4" id="KW-1185">Reference proteome</keyword>
<evidence type="ECO:0000313" key="3">
    <source>
        <dbReference type="EMBL" id="MBC8534907.1"/>
    </source>
</evidence>
<organism evidence="3 4">
    <name type="scientific">Yeguia hominis</name>
    <dbReference type="NCBI Taxonomy" id="2763662"/>
    <lineage>
        <taxon>Bacteria</taxon>
        <taxon>Bacillati</taxon>
        <taxon>Bacillota</taxon>
        <taxon>Clostridia</taxon>
        <taxon>Eubacteriales</taxon>
        <taxon>Yeguiaceae</taxon>
        <taxon>Yeguia</taxon>
    </lineage>
</organism>
<dbReference type="Proteomes" id="UP000651482">
    <property type="component" value="Unassembled WGS sequence"/>
</dbReference>
<dbReference type="RefSeq" id="WP_249320547.1">
    <property type="nucleotide sequence ID" value="NZ_JACRSN010000027.1"/>
</dbReference>
<proteinExistence type="predicted"/>
<sequence>MTNNFTPKKSGTAARPQLSPEEYAAKKKAEKDAVYQMIDDTATEIVRDPDKFRAYLDTQARMDRYSAANALLIYKQQPQATQLKDFRDWQEDGVKVNKGAKSLSILEPVEYTKNDSSTGIAYNVKKVFDVAQTSGKKPAAPTLDRDPRKLVAIMLDTAPIDVSTVEELPSPNMRAFYKNEDQTLYIKRDIGNSVALCQCVAQELGHAQLAMNCEAYSRRDMGFSAVCVGYMLCRKFGVDVKNFAIDRIPEELAGKSPKEIRAELSKTRSAMSEIGSRVSEEIYRRRADRSKDQER</sequence>
<protein>
    <submittedName>
        <fullName evidence="3">LtrC-like protein</fullName>
    </submittedName>
</protein>
<accession>A0A926DBN6</accession>
<dbReference type="EMBL" id="JACRSN010000027">
    <property type="protein sequence ID" value="MBC8534907.1"/>
    <property type="molecule type" value="Genomic_DNA"/>
</dbReference>
<evidence type="ECO:0000256" key="1">
    <source>
        <dbReference type="SAM" id="MobiDB-lite"/>
    </source>
</evidence>
<evidence type="ECO:0000259" key="2">
    <source>
        <dbReference type="Pfam" id="PF08401"/>
    </source>
</evidence>
<reference evidence="3" key="1">
    <citation type="submission" date="2020-08" db="EMBL/GenBank/DDBJ databases">
        <title>Genome public.</title>
        <authorList>
            <person name="Liu C."/>
            <person name="Sun Q."/>
        </authorList>
    </citation>
    <scope>NUCLEOTIDE SEQUENCE</scope>
    <source>
        <strain evidence="3">NSJ-40</strain>
    </source>
</reference>
<dbReference type="InterPro" id="IPR013610">
    <property type="entry name" value="ArdC_N"/>
</dbReference>
<gene>
    <name evidence="3" type="ORF">IAG03_13165</name>
</gene>
<evidence type="ECO:0000313" key="4">
    <source>
        <dbReference type="Proteomes" id="UP000651482"/>
    </source>
</evidence>
<dbReference type="GO" id="GO:0003697">
    <property type="term" value="F:single-stranded DNA binding"/>
    <property type="evidence" value="ECO:0007669"/>
    <property type="project" value="InterPro"/>
</dbReference>
<feature type="region of interest" description="Disordered" evidence="1">
    <location>
        <begin position="1"/>
        <end position="25"/>
    </location>
</feature>
<name>A0A926DBN6_9FIRM</name>